<gene>
    <name evidence="1" type="ORF">MHSWG343_03980</name>
</gene>
<accession>A0A478FQ55</accession>
<name>A0A478FQ55_9MOLU</name>
<protein>
    <submittedName>
        <fullName evidence="1">Uncharacterized protein</fullName>
    </submittedName>
</protein>
<evidence type="ECO:0000313" key="2">
    <source>
        <dbReference type="Proteomes" id="UP000324831"/>
    </source>
</evidence>
<sequence>MKASFLPKAGSALAAGGVFGGGGAVIYSNSIPRTWQEALQWEGHFFILSIEEEVKQEKAYKAVYLDNKSNIKNDISEITDSEDESTAFKKIKNWCETKLNEKFVRNDQKILEKILKYCEDKRPITVEGALKRILDSQEKWLKDETNADEDYKVIFAIYRYSPVFLKEINGSETEKYKQSTSADQGKDGLKKWCSENLSKKTKEVTDPNLYSYVAWWCKPLGYKTVKEKLSKSFPGWEEELDSSGTDQGQPWALIKGYWQMTREVFSVVDPSKSSKSDGKNIQPTQYMNWCKDKLNKKLYENDVYQRDYLIVKSVCVKQTIQVKLGSEQSLQKAIEASKKN</sequence>
<organism evidence="1 2">
    <name type="scientific">Candidatus Mycoplasma haematohominis</name>
    <dbReference type="NCBI Taxonomy" id="1494318"/>
    <lineage>
        <taxon>Bacteria</taxon>
        <taxon>Bacillati</taxon>
        <taxon>Mycoplasmatota</taxon>
        <taxon>Mollicutes</taxon>
        <taxon>Mycoplasmataceae</taxon>
        <taxon>Mycoplasma</taxon>
    </lineage>
</organism>
<proteinExistence type="predicted"/>
<reference evidence="1 2" key="1">
    <citation type="submission" date="2019-01" db="EMBL/GenBank/DDBJ databases">
        <title>Draft genome sequences of Candidatus Mycoplasma haemohominis SWG34-3 identified from a patient with pyrexia, anemia and liver dysfunction.</title>
        <authorList>
            <person name="Sekizuka T."/>
            <person name="Hattori N."/>
            <person name="Katano H."/>
            <person name="Takuma T."/>
            <person name="Ito T."/>
            <person name="Arai N."/>
            <person name="Yanai R."/>
            <person name="Ishii S."/>
            <person name="Miura Y."/>
            <person name="Tokunaga T."/>
            <person name="Watanabe H."/>
            <person name="Nomura N."/>
            <person name="Eguchi J."/>
            <person name="Arai T."/>
            <person name="Hasegawa H."/>
            <person name="Nakamaki T."/>
            <person name="Wakita T."/>
            <person name="Niki Y."/>
            <person name="Kuroda M."/>
        </authorList>
    </citation>
    <scope>NUCLEOTIDE SEQUENCE [LARGE SCALE GENOMIC DNA]</scope>
    <source>
        <strain evidence="1">SWG34-3</strain>
    </source>
</reference>
<dbReference type="EMBL" id="BIMN01000002">
    <property type="protein sequence ID" value="GCE63402.1"/>
    <property type="molecule type" value="Genomic_DNA"/>
</dbReference>
<evidence type="ECO:0000313" key="1">
    <source>
        <dbReference type="EMBL" id="GCE63402.1"/>
    </source>
</evidence>
<dbReference type="AlphaFoldDB" id="A0A478FQ55"/>
<dbReference type="Proteomes" id="UP000324831">
    <property type="component" value="Unassembled WGS sequence"/>
</dbReference>
<comment type="caution">
    <text evidence="1">The sequence shown here is derived from an EMBL/GenBank/DDBJ whole genome shotgun (WGS) entry which is preliminary data.</text>
</comment>